<dbReference type="Pfam" id="PF03840">
    <property type="entry name" value="SecG"/>
    <property type="match status" value="1"/>
</dbReference>
<keyword evidence="7 11" id="KW-0653">Protein transport</keyword>
<evidence type="ECO:0000313" key="13">
    <source>
        <dbReference type="EMBL" id="GAA5114290.1"/>
    </source>
</evidence>
<reference evidence="14" key="1">
    <citation type="journal article" date="2019" name="Int. J. Syst. Evol. Microbiol.">
        <title>The Global Catalogue of Microorganisms (GCM) 10K type strain sequencing project: providing services to taxonomists for standard genome sequencing and annotation.</title>
        <authorList>
            <consortium name="The Broad Institute Genomics Platform"/>
            <consortium name="The Broad Institute Genome Sequencing Center for Infectious Disease"/>
            <person name="Wu L."/>
            <person name="Ma J."/>
        </authorList>
    </citation>
    <scope>NUCLEOTIDE SEQUENCE [LARGE SCALE GENOMIC DNA]</scope>
    <source>
        <strain evidence="14">JCM 18050</strain>
    </source>
</reference>
<evidence type="ECO:0000256" key="8">
    <source>
        <dbReference type="ARBA" id="ARBA00022989"/>
    </source>
</evidence>
<evidence type="ECO:0000256" key="7">
    <source>
        <dbReference type="ARBA" id="ARBA00022927"/>
    </source>
</evidence>
<comment type="similarity">
    <text evidence="2 11">Belongs to the SecG family.</text>
</comment>
<organism evidence="13 14">
    <name type="scientific">Orbus sasakiae</name>
    <dbReference type="NCBI Taxonomy" id="1078475"/>
    <lineage>
        <taxon>Bacteria</taxon>
        <taxon>Pseudomonadati</taxon>
        <taxon>Pseudomonadota</taxon>
        <taxon>Gammaproteobacteria</taxon>
        <taxon>Orbales</taxon>
        <taxon>Orbaceae</taxon>
        <taxon>Orbus</taxon>
    </lineage>
</organism>
<evidence type="ECO:0000256" key="4">
    <source>
        <dbReference type="ARBA" id="ARBA00022448"/>
    </source>
</evidence>
<comment type="caution">
    <text evidence="13">The sequence shown here is derived from an EMBL/GenBank/DDBJ whole genome shotgun (WGS) entry which is preliminary data.</text>
</comment>
<dbReference type="RefSeq" id="WP_345492493.1">
    <property type="nucleotide sequence ID" value="NZ_BAABHY010000006.1"/>
</dbReference>
<comment type="subcellular location">
    <subcellularLocation>
        <location evidence="1 11">Cell membrane</location>
        <topology evidence="1 11">Multi-pass membrane protein</topology>
    </subcellularLocation>
</comment>
<gene>
    <name evidence="13" type="primary">secG</name>
    <name evidence="13" type="ORF">GCM10023211_23680</name>
</gene>
<keyword evidence="4 11" id="KW-0813">Transport</keyword>
<evidence type="ECO:0000256" key="12">
    <source>
        <dbReference type="SAM" id="MobiDB-lite"/>
    </source>
</evidence>
<keyword evidence="8 11" id="KW-1133">Transmembrane helix</keyword>
<keyword evidence="10 11" id="KW-0472">Membrane</keyword>
<comment type="caution">
    <text evidence="11">Lacks conserved residue(s) required for the propagation of feature annotation.</text>
</comment>
<dbReference type="PANTHER" id="PTHR34182">
    <property type="entry name" value="PROTEIN-EXPORT MEMBRANE PROTEIN SECG"/>
    <property type="match status" value="1"/>
</dbReference>
<feature type="region of interest" description="Disordered" evidence="12">
    <location>
        <begin position="92"/>
        <end position="125"/>
    </location>
</feature>
<evidence type="ECO:0000313" key="14">
    <source>
        <dbReference type="Proteomes" id="UP001500171"/>
    </source>
</evidence>
<keyword evidence="5 11" id="KW-1003">Cell membrane</keyword>
<proteinExistence type="inferred from homology"/>
<evidence type="ECO:0000256" key="2">
    <source>
        <dbReference type="ARBA" id="ARBA00008445"/>
    </source>
</evidence>
<keyword evidence="9 11" id="KW-0811">Translocation</keyword>
<evidence type="ECO:0000256" key="9">
    <source>
        <dbReference type="ARBA" id="ARBA00023010"/>
    </source>
</evidence>
<evidence type="ECO:0000256" key="3">
    <source>
        <dbReference type="ARBA" id="ARBA00017876"/>
    </source>
</evidence>
<protein>
    <recommendedName>
        <fullName evidence="3 11">Protein-export membrane protein SecG</fullName>
    </recommendedName>
</protein>
<sequence>MYEILIIAFLIIAIAIVGLVLIQKGKGADMGASFGAGASATLFGSAGTGNFLTRTTTILGILFFIISLALANLGSKKSANDGFWNLEDGSVPASTAPSTVTDAGNTAPNTAVEPQQVNPTSDIPE</sequence>
<dbReference type="PRINTS" id="PR01651">
    <property type="entry name" value="SECGEXPORT"/>
</dbReference>
<dbReference type="Proteomes" id="UP001500171">
    <property type="component" value="Unassembled WGS sequence"/>
</dbReference>
<dbReference type="NCBIfam" id="TIGR00810">
    <property type="entry name" value="secG"/>
    <property type="match status" value="1"/>
</dbReference>
<evidence type="ECO:0000256" key="10">
    <source>
        <dbReference type="ARBA" id="ARBA00023136"/>
    </source>
</evidence>
<name>A0ABP9NFK7_9GAMM</name>
<evidence type="ECO:0000256" key="5">
    <source>
        <dbReference type="ARBA" id="ARBA00022475"/>
    </source>
</evidence>
<accession>A0ABP9NFK7</accession>
<comment type="function">
    <text evidence="11">Involved in protein export. Participates in an early event of protein translocation.</text>
</comment>
<feature type="transmembrane region" description="Helical" evidence="11">
    <location>
        <begin position="51"/>
        <end position="71"/>
    </location>
</feature>
<keyword evidence="14" id="KW-1185">Reference proteome</keyword>
<dbReference type="InterPro" id="IPR004692">
    <property type="entry name" value="SecG"/>
</dbReference>
<keyword evidence="6 11" id="KW-0812">Transmembrane</keyword>
<evidence type="ECO:0000256" key="6">
    <source>
        <dbReference type="ARBA" id="ARBA00022692"/>
    </source>
</evidence>
<evidence type="ECO:0000256" key="11">
    <source>
        <dbReference type="RuleBase" id="RU365087"/>
    </source>
</evidence>
<evidence type="ECO:0000256" key="1">
    <source>
        <dbReference type="ARBA" id="ARBA00004651"/>
    </source>
</evidence>
<dbReference type="EMBL" id="BAABHY010000006">
    <property type="protein sequence ID" value="GAA5114290.1"/>
    <property type="molecule type" value="Genomic_DNA"/>
</dbReference>
<dbReference type="PANTHER" id="PTHR34182:SF1">
    <property type="entry name" value="PROTEIN-EXPORT MEMBRANE PROTEIN SECG"/>
    <property type="match status" value="1"/>
</dbReference>